<evidence type="ECO:0000256" key="3">
    <source>
        <dbReference type="ARBA" id="ARBA00023274"/>
    </source>
</evidence>
<dbReference type="EMBL" id="CP128385">
    <property type="protein sequence ID" value="WMI30417.1"/>
    <property type="molecule type" value="Genomic_DNA"/>
</dbReference>
<dbReference type="GO" id="GO:0006412">
    <property type="term" value="P:translation"/>
    <property type="evidence" value="ECO:0007669"/>
    <property type="project" value="InterPro"/>
</dbReference>
<evidence type="ECO:0000256" key="4">
    <source>
        <dbReference type="ARBA" id="ARBA00035175"/>
    </source>
</evidence>
<dbReference type="Proteomes" id="UP001238843">
    <property type="component" value="Chromosome"/>
</dbReference>
<dbReference type="Pfam" id="PF01016">
    <property type="entry name" value="Ribosomal_L27"/>
    <property type="match status" value="1"/>
</dbReference>
<evidence type="ECO:0000256" key="5">
    <source>
        <dbReference type="ARBA" id="ARBA00035477"/>
    </source>
</evidence>
<dbReference type="GO" id="GO:0003735">
    <property type="term" value="F:structural constituent of ribosome"/>
    <property type="evidence" value="ECO:0007669"/>
    <property type="project" value="InterPro"/>
</dbReference>
<dbReference type="Gene3D" id="2.40.50.100">
    <property type="match status" value="1"/>
</dbReference>
<sequence>MAQKKGQGTSKNNRDSLSKKLGVKVFSNTKVCSGYILVRQRGYKFKPGLNVYSGKDFTLHSKKRGVVFWSKNKVNVV</sequence>
<organism evidence="6">
    <name type="scientific">Candidatus Organicella extenuata</name>
    <dbReference type="NCBI Taxonomy" id="2841811"/>
    <lineage>
        <taxon>Bacteria</taxon>
        <taxon>Pseudomonadati</taxon>
        <taxon>Verrucomicrobiota</taxon>
        <taxon>Candidatus Organicella</taxon>
    </lineage>
</organism>
<evidence type="ECO:0000256" key="1">
    <source>
        <dbReference type="ARBA" id="ARBA00010797"/>
    </source>
</evidence>
<keyword evidence="2 6" id="KW-0689">Ribosomal protein</keyword>
<reference evidence="6" key="1">
    <citation type="journal article" date="2021" name="Front. Microbiol.">
        <title>Genome Analysis of a Verrucomicrobial Endosymbiont With a Tiny Genome Discovered in an Antarctic Lake.</title>
        <authorList>
            <person name="Williams T.J."/>
            <person name="Allen M.A."/>
            <person name="Ivanova N."/>
            <person name="Huntemann M."/>
            <person name="Haque S."/>
            <person name="Hancock A.M."/>
            <person name="Brazendale S."/>
            <person name="Cavicchioli R."/>
        </authorList>
    </citation>
    <scope>NUCLEOTIDE SEQUENCE</scope>
    <source>
        <strain evidence="6">MAG_Ga0307966_1000010</strain>
    </source>
</reference>
<evidence type="ECO:0000256" key="2">
    <source>
        <dbReference type="ARBA" id="ARBA00022980"/>
    </source>
</evidence>
<dbReference type="SUPFAM" id="SSF110324">
    <property type="entry name" value="Ribosomal L27 protein-like"/>
    <property type="match status" value="1"/>
</dbReference>
<dbReference type="PANTHER" id="PTHR15893:SF0">
    <property type="entry name" value="LARGE RIBOSOMAL SUBUNIT PROTEIN BL27M"/>
    <property type="match status" value="1"/>
</dbReference>
<dbReference type="InterPro" id="IPR001684">
    <property type="entry name" value="Ribosomal_bL27"/>
</dbReference>
<protein>
    <recommendedName>
        <fullName evidence="4">Large ribosomal subunit protein bL27</fullName>
    </recommendedName>
    <alternativeName>
        <fullName evidence="5">50S ribosomal protein L27</fullName>
    </alternativeName>
</protein>
<proteinExistence type="inferred from homology"/>
<dbReference type="PRINTS" id="PR00063">
    <property type="entry name" value="RIBOSOMALL27"/>
</dbReference>
<name>A0AA51BL71_9BACT</name>
<reference evidence="6" key="2">
    <citation type="submission" date="2023-06" db="EMBL/GenBank/DDBJ databases">
        <authorList>
            <person name="Williams T.J."/>
            <person name="Allen M.A."/>
            <person name="Ivanova N."/>
            <person name="Huntemann M."/>
            <person name="Haque S."/>
            <person name="Hancock A.M."/>
            <person name="Brazendale S."/>
            <person name="Cavicchioli R."/>
        </authorList>
    </citation>
    <scope>NUCLEOTIDE SEQUENCE</scope>
    <source>
        <strain evidence="6">MAG_Ga0307966_1000010</strain>
    </source>
</reference>
<dbReference type="PANTHER" id="PTHR15893">
    <property type="entry name" value="RIBOSOMAL PROTEIN L27"/>
    <property type="match status" value="1"/>
</dbReference>
<dbReference type="PROSITE" id="PS00831">
    <property type="entry name" value="RIBOSOMAL_L27"/>
    <property type="match status" value="1"/>
</dbReference>
<dbReference type="InterPro" id="IPR018261">
    <property type="entry name" value="Ribosomal_bL27_CS"/>
</dbReference>
<dbReference type="AlphaFoldDB" id="A0AA51BL71"/>
<keyword evidence="3" id="KW-0687">Ribonucleoprotein</keyword>
<accession>A0AA51BL71</accession>
<dbReference type="GO" id="GO:0022625">
    <property type="term" value="C:cytosolic large ribosomal subunit"/>
    <property type="evidence" value="ECO:0007669"/>
    <property type="project" value="TreeGrafter"/>
</dbReference>
<gene>
    <name evidence="6" type="ORF">QTO32_00640</name>
</gene>
<evidence type="ECO:0000313" key="6">
    <source>
        <dbReference type="EMBL" id="WMI30417.1"/>
    </source>
</evidence>
<comment type="similarity">
    <text evidence="1">Belongs to the bacterial ribosomal protein bL27 family.</text>
</comment>